<gene>
    <name evidence="19" type="primary">ctaC1</name>
    <name evidence="19" type="ORF">FEAC_07120</name>
</gene>
<evidence type="ECO:0000256" key="12">
    <source>
        <dbReference type="ARBA" id="ARBA00024688"/>
    </source>
</evidence>
<evidence type="ECO:0000256" key="13">
    <source>
        <dbReference type="ARBA" id="ARBA00047816"/>
    </source>
</evidence>
<protein>
    <recommendedName>
        <fullName evidence="15">Cytochrome c oxidase subunit 2</fullName>
        <ecNumber evidence="15">7.1.1.9</ecNumber>
    </recommendedName>
</protein>
<dbReference type="eggNOG" id="COG1622">
    <property type="taxonomic scope" value="Bacteria"/>
</dbReference>
<dbReference type="GO" id="GO:0005886">
    <property type="term" value="C:plasma membrane"/>
    <property type="evidence" value="ECO:0007669"/>
    <property type="project" value="UniProtKB-SubCell"/>
</dbReference>
<keyword evidence="11 16" id="KW-0472">Membrane</keyword>
<dbReference type="InterPro" id="IPR045187">
    <property type="entry name" value="CcO_II"/>
</dbReference>
<dbReference type="InterPro" id="IPR001505">
    <property type="entry name" value="Copper_CuA"/>
</dbReference>
<evidence type="ECO:0000256" key="6">
    <source>
        <dbReference type="ARBA" id="ARBA00022723"/>
    </source>
</evidence>
<keyword evidence="6 15" id="KW-0479">Metal-binding</keyword>
<dbReference type="InterPro" id="IPR002429">
    <property type="entry name" value="CcO_II-like_C"/>
</dbReference>
<name>A0A0D8FYN9_9ACTN</name>
<dbReference type="EC" id="7.1.1.9" evidence="15"/>
<evidence type="ECO:0000256" key="11">
    <source>
        <dbReference type="ARBA" id="ARBA00023136"/>
    </source>
</evidence>
<dbReference type="PROSITE" id="PS00078">
    <property type="entry name" value="COX2"/>
    <property type="match status" value="1"/>
</dbReference>
<feature type="domain" description="Cytochrome oxidase subunit II transmembrane region profile" evidence="18">
    <location>
        <begin position="34"/>
        <end position="133"/>
    </location>
</feature>
<reference evidence="19 20" key="1">
    <citation type="submission" date="2015-01" db="EMBL/GenBank/DDBJ databases">
        <title>Draft genome of the acidophilic iron oxidizer Ferrimicrobium acidiphilum strain T23.</title>
        <authorList>
            <person name="Poehlein A."/>
            <person name="Eisen S."/>
            <person name="Schloemann M."/>
            <person name="Johnson B.D."/>
            <person name="Daniel R."/>
            <person name="Muehling M."/>
        </authorList>
    </citation>
    <scope>NUCLEOTIDE SEQUENCE [LARGE SCALE GENOMIC DNA]</scope>
    <source>
        <strain evidence="19 20">T23</strain>
    </source>
</reference>
<dbReference type="PROSITE" id="PS50999">
    <property type="entry name" value="COX2_TM"/>
    <property type="match status" value="1"/>
</dbReference>
<keyword evidence="9 16" id="KW-1133">Transmembrane helix</keyword>
<dbReference type="EMBL" id="JXUW01000004">
    <property type="protein sequence ID" value="KJE77602.1"/>
    <property type="molecule type" value="Genomic_DNA"/>
</dbReference>
<dbReference type="Proteomes" id="UP000032336">
    <property type="component" value="Unassembled WGS sequence"/>
</dbReference>
<dbReference type="GO" id="GO:0005507">
    <property type="term" value="F:copper ion binding"/>
    <property type="evidence" value="ECO:0007669"/>
    <property type="project" value="InterPro"/>
</dbReference>
<dbReference type="AlphaFoldDB" id="A0A0D8FYN9"/>
<feature type="domain" description="Cytochrome oxidase subunit II copper A binding" evidence="17">
    <location>
        <begin position="135"/>
        <end position="254"/>
    </location>
</feature>
<evidence type="ECO:0000256" key="8">
    <source>
        <dbReference type="ARBA" id="ARBA00022982"/>
    </source>
</evidence>
<comment type="catalytic activity">
    <reaction evidence="13 15">
        <text>4 Fe(II)-[cytochrome c] + O2 + 8 H(+)(in) = 4 Fe(III)-[cytochrome c] + 2 H2O + 4 H(+)(out)</text>
        <dbReference type="Rhea" id="RHEA:11436"/>
        <dbReference type="Rhea" id="RHEA-COMP:10350"/>
        <dbReference type="Rhea" id="RHEA-COMP:14399"/>
        <dbReference type="ChEBI" id="CHEBI:15377"/>
        <dbReference type="ChEBI" id="CHEBI:15378"/>
        <dbReference type="ChEBI" id="CHEBI:15379"/>
        <dbReference type="ChEBI" id="CHEBI:29033"/>
        <dbReference type="ChEBI" id="CHEBI:29034"/>
        <dbReference type="EC" id="7.1.1.9"/>
    </reaction>
</comment>
<comment type="subcellular location">
    <subcellularLocation>
        <location evidence="14">Cell membrane</location>
        <topology evidence="14">Multi-pass membrane protein</topology>
    </subcellularLocation>
    <subcellularLocation>
        <location evidence="1">Membrane</location>
        <topology evidence="1">Multi-pass membrane protein</topology>
    </subcellularLocation>
</comment>
<dbReference type="InterPro" id="IPR036257">
    <property type="entry name" value="Cyt_c_oxidase_su2_TM_sf"/>
</dbReference>
<evidence type="ECO:0000256" key="16">
    <source>
        <dbReference type="SAM" id="Phobius"/>
    </source>
</evidence>
<dbReference type="RefSeq" id="WP_052565422.1">
    <property type="nucleotide sequence ID" value="NZ_JQKF01000003.1"/>
</dbReference>
<comment type="similarity">
    <text evidence="2 14">Belongs to the cytochrome c oxidase subunit 2 family.</text>
</comment>
<dbReference type="SUPFAM" id="SSF49503">
    <property type="entry name" value="Cupredoxins"/>
    <property type="match status" value="1"/>
</dbReference>
<feature type="transmembrane region" description="Helical" evidence="16">
    <location>
        <begin position="21"/>
        <end position="43"/>
    </location>
</feature>
<keyword evidence="20" id="KW-1185">Reference proteome</keyword>
<keyword evidence="7" id="KW-1278">Translocase</keyword>
<keyword evidence="3 14" id="KW-0813">Transport</keyword>
<evidence type="ECO:0000256" key="1">
    <source>
        <dbReference type="ARBA" id="ARBA00004141"/>
    </source>
</evidence>
<dbReference type="InterPro" id="IPR011759">
    <property type="entry name" value="Cyt_c_oxidase_su2_TM_dom"/>
</dbReference>
<evidence type="ECO:0000256" key="3">
    <source>
        <dbReference type="ARBA" id="ARBA00022448"/>
    </source>
</evidence>
<keyword evidence="10 15" id="KW-0186">Copper</keyword>
<dbReference type="GeneID" id="78372012"/>
<evidence type="ECO:0000256" key="5">
    <source>
        <dbReference type="ARBA" id="ARBA00022692"/>
    </source>
</evidence>
<accession>A0A0D8FYN9</accession>
<dbReference type="GO" id="GO:0016491">
    <property type="term" value="F:oxidoreductase activity"/>
    <property type="evidence" value="ECO:0007669"/>
    <property type="project" value="UniProtKB-KW"/>
</dbReference>
<evidence type="ECO:0000256" key="7">
    <source>
        <dbReference type="ARBA" id="ARBA00022967"/>
    </source>
</evidence>
<dbReference type="NCBIfam" id="TIGR02866">
    <property type="entry name" value="CoxB"/>
    <property type="match status" value="1"/>
</dbReference>
<comment type="cofactor">
    <cofactor evidence="15">
        <name>Cu cation</name>
        <dbReference type="ChEBI" id="CHEBI:23378"/>
    </cofactor>
    <text evidence="15">Binds a copper A center.</text>
</comment>
<dbReference type="PROSITE" id="PS50857">
    <property type="entry name" value="COX2_CUA"/>
    <property type="match status" value="1"/>
</dbReference>
<keyword evidence="19" id="KW-0560">Oxidoreductase</keyword>
<dbReference type="InterPro" id="IPR008972">
    <property type="entry name" value="Cupredoxin"/>
</dbReference>
<dbReference type="PANTHER" id="PTHR22888">
    <property type="entry name" value="CYTOCHROME C OXIDASE, SUBUNIT II"/>
    <property type="match status" value="1"/>
</dbReference>
<evidence type="ECO:0000256" key="15">
    <source>
        <dbReference type="RuleBase" id="RU004024"/>
    </source>
</evidence>
<comment type="caution">
    <text evidence="19">The sequence shown here is derived from an EMBL/GenBank/DDBJ whole genome shotgun (WGS) entry which is preliminary data.</text>
</comment>
<evidence type="ECO:0000256" key="2">
    <source>
        <dbReference type="ARBA" id="ARBA00007866"/>
    </source>
</evidence>
<evidence type="ECO:0000259" key="17">
    <source>
        <dbReference type="PROSITE" id="PS50857"/>
    </source>
</evidence>
<proteinExistence type="inferred from homology"/>
<sequence>MDKLTKLRVSSNPFTSRAARLAAPLGGILGAGLVLSACNLPNFGAFKGNTVQGNSTFHLFQGFFVASIIVGGITFILLLLAIFRFRRRGESIIPKQIHGNTKLEIVYTVIPVVIVAILFIFTVRVENKVDAVARHPNLRVDVTGFQWGWKFYYPGYGVTTITKGVDLYPTLELPVGETATFRLVSNDVVHGFYMPEFDFSRYALPGVTNYFDFTPQHTASFVGRCSQLCGLYHADMLFYVHVVSPSQFKSWIHSHQGA</sequence>
<keyword evidence="5 14" id="KW-0812">Transmembrane</keyword>
<keyword evidence="4 14" id="KW-0679">Respiratory chain</keyword>
<dbReference type="Pfam" id="PF00116">
    <property type="entry name" value="COX2"/>
    <property type="match status" value="1"/>
</dbReference>
<dbReference type="GO" id="GO:0004129">
    <property type="term" value="F:cytochrome-c oxidase activity"/>
    <property type="evidence" value="ECO:0007669"/>
    <property type="project" value="UniProtKB-EC"/>
</dbReference>
<dbReference type="InterPro" id="IPR014222">
    <property type="entry name" value="Cyt_c_oxidase_su2"/>
</dbReference>
<dbReference type="CDD" id="cd13919">
    <property type="entry name" value="CuRO_HCO_II_like_5"/>
    <property type="match status" value="1"/>
</dbReference>
<dbReference type="PANTHER" id="PTHR22888:SF9">
    <property type="entry name" value="CYTOCHROME C OXIDASE SUBUNIT 2"/>
    <property type="match status" value="1"/>
</dbReference>
<keyword evidence="8 14" id="KW-0249">Electron transport</keyword>
<evidence type="ECO:0000259" key="18">
    <source>
        <dbReference type="PROSITE" id="PS50999"/>
    </source>
</evidence>
<comment type="function">
    <text evidence="12 15">Subunits I and II form the functional core of the enzyme complex. Electrons originating in cytochrome c are transferred via heme a and Cu(A) to the binuclear center formed by heme a3 and Cu(B).</text>
</comment>
<dbReference type="Gene3D" id="1.10.287.90">
    <property type="match status" value="1"/>
</dbReference>
<feature type="transmembrane region" description="Helical" evidence="16">
    <location>
        <begin position="63"/>
        <end position="85"/>
    </location>
</feature>
<evidence type="ECO:0000313" key="20">
    <source>
        <dbReference type="Proteomes" id="UP000032336"/>
    </source>
</evidence>
<feature type="transmembrane region" description="Helical" evidence="16">
    <location>
        <begin position="105"/>
        <end position="125"/>
    </location>
</feature>
<evidence type="ECO:0000256" key="9">
    <source>
        <dbReference type="ARBA" id="ARBA00022989"/>
    </source>
</evidence>
<evidence type="ECO:0000256" key="14">
    <source>
        <dbReference type="RuleBase" id="RU000456"/>
    </source>
</evidence>
<dbReference type="Gene3D" id="2.60.40.420">
    <property type="entry name" value="Cupredoxins - blue copper proteins"/>
    <property type="match status" value="1"/>
</dbReference>
<dbReference type="GO" id="GO:0042773">
    <property type="term" value="P:ATP synthesis coupled electron transport"/>
    <property type="evidence" value="ECO:0007669"/>
    <property type="project" value="TreeGrafter"/>
</dbReference>
<evidence type="ECO:0000256" key="4">
    <source>
        <dbReference type="ARBA" id="ARBA00022660"/>
    </source>
</evidence>
<dbReference type="SUPFAM" id="SSF81464">
    <property type="entry name" value="Cytochrome c oxidase subunit II-like, transmembrane region"/>
    <property type="match status" value="1"/>
</dbReference>
<organism evidence="19 20">
    <name type="scientific">Ferrimicrobium acidiphilum DSM 19497</name>
    <dbReference type="NCBI Taxonomy" id="1121877"/>
    <lineage>
        <taxon>Bacteria</taxon>
        <taxon>Bacillati</taxon>
        <taxon>Actinomycetota</taxon>
        <taxon>Acidimicrobiia</taxon>
        <taxon>Acidimicrobiales</taxon>
        <taxon>Acidimicrobiaceae</taxon>
        <taxon>Ferrimicrobium</taxon>
    </lineage>
</organism>
<evidence type="ECO:0000313" key="19">
    <source>
        <dbReference type="EMBL" id="KJE77602.1"/>
    </source>
</evidence>
<dbReference type="Pfam" id="PF02790">
    <property type="entry name" value="COX2_TM"/>
    <property type="match status" value="1"/>
</dbReference>
<dbReference type="STRING" id="1121877.FEAC_07120"/>
<dbReference type="PRINTS" id="PR01166">
    <property type="entry name" value="CYCOXIDASEII"/>
</dbReference>
<evidence type="ECO:0000256" key="10">
    <source>
        <dbReference type="ARBA" id="ARBA00023008"/>
    </source>
</evidence>